<sequence>MKKTLLLIALFFCAGRLMAQAITSPAPFDTTFGGKLVQPFKADTTWRVTPPALPVDQYFKQQDIDLSKLKVENQRPLLIAVEGYKMPILNLNNTSNMPIVVLDGYSKMPVAGKDMTKAKRATLATPVP</sequence>
<name>A0ABW2ZIS7_9SPHI</name>
<dbReference type="Proteomes" id="UP001597073">
    <property type="component" value="Unassembled WGS sequence"/>
</dbReference>
<feature type="signal peptide" evidence="1">
    <location>
        <begin position="1"/>
        <end position="19"/>
    </location>
</feature>
<keyword evidence="1" id="KW-0732">Signal</keyword>
<evidence type="ECO:0000313" key="3">
    <source>
        <dbReference type="Proteomes" id="UP001597073"/>
    </source>
</evidence>
<protein>
    <submittedName>
        <fullName evidence="2">Uncharacterized protein</fullName>
    </submittedName>
</protein>
<evidence type="ECO:0000256" key="1">
    <source>
        <dbReference type="SAM" id="SignalP"/>
    </source>
</evidence>
<dbReference type="EMBL" id="JBHTIA010000009">
    <property type="protein sequence ID" value="MFD0766026.1"/>
    <property type="molecule type" value="Genomic_DNA"/>
</dbReference>
<reference evidence="3" key="1">
    <citation type="journal article" date="2019" name="Int. J. Syst. Evol. Microbiol.">
        <title>The Global Catalogue of Microorganisms (GCM) 10K type strain sequencing project: providing services to taxonomists for standard genome sequencing and annotation.</title>
        <authorList>
            <consortium name="The Broad Institute Genomics Platform"/>
            <consortium name="The Broad Institute Genome Sequencing Center for Infectious Disease"/>
            <person name="Wu L."/>
            <person name="Ma J."/>
        </authorList>
    </citation>
    <scope>NUCLEOTIDE SEQUENCE [LARGE SCALE GENOMIC DNA]</scope>
    <source>
        <strain evidence="3">CCUG 60742</strain>
    </source>
</reference>
<dbReference type="RefSeq" id="WP_377143557.1">
    <property type="nucleotide sequence ID" value="NZ_JBHTIA010000009.1"/>
</dbReference>
<comment type="caution">
    <text evidence="2">The sequence shown here is derived from an EMBL/GenBank/DDBJ whole genome shotgun (WGS) entry which is preliminary data.</text>
</comment>
<evidence type="ECO:0000313" key="2">
    <source>
        <dbReference type="EMBL" id="MFD0766026.1"/>
    </source>
</evidence>
<gene>
    <name evidence="2" type="ORF">ACFQZI_14280</name>
</gene>
<organism evidence="2 3">
    <name type="scientific">Mucilaginibacter lutimaris</name>
    <dbReference type="NCBI Taxonomy" id="931629"/>
    <lineage>
        <taxon>Bacteria</taxon>
        <taxon>Pseudomonadati</taxon>
        <taxon>Bacteroidota</taxon>
        <taxon>Sphingobacteriia</taxon>
        <taxon>Sphingobacteriales</taxon>
        <taxon>Sphingobacteriaceae</taxon>
        <taxon>Mucilaginibacter</taxon>
    </lineage>
</organism>
<feature type="chain" id="PRO_5047343995" evidence="1">
    <location>
        <begin position="20"/>
        <end position="128"/>
    </location>
</feature>
<accession>A0ABW2ZIS7</accession>
<proteinExistence type="predicted"/>
<keyword evidence="3" id="KW-1185">Reference proteome</keyword>